<dbReference type="PRINTS" id="PR00463">
    <property type="entry name" value="EP450I"/>
</dbReference>
<keyword evidence="7 9" id="KW-0408">Iron</keyword>
<evidence type="ECO:0000256" key="4">
    <source>
        <dbReference type="ARBA" id="ARBA00022617"/>
    </source>
</evidence>
<dbReference type="Gene3D" id="1.10.630.10">
    <property type="entry name" value="Cytochrome P450"/>
    <property type="match status" value="1"/>
</dbReference>
<keyword evidence="10" id="KW-1133">Transmembrane helix</keyword>
<dbReference type="EMBL" id="JACAZH010000006">
    <property type="protein sequence ID" value="KAF7366449.1"/>
    <property type="molecule type" value="Genomic_DNA"/>
</dbReference>
<evidence type="ECO:0000256" key="1">
    <source>
        <dbReference type="ARBA" id="ARBA00001971"/>
    </source>
</evidence>
<evidence type="ECO:0000313" key="12">
    <source>
        <dbReference type="Proteomes" id="UP000623467"/>
    </source>
</evidence>
<feature type="binding site" description="axial binding residue" evidence="9">
    <location>
        <position position="454"/>
    </location>
    <ligand>
        <name>heme</name>
        <dbReference type="ChEBI" id="CHEBI:30413"/>
    </ligand>
    <ligandPart>
        <name>Fe</name>
        <dbReference type="ChEBI" id="CHEBI:18248"/>
    </ligandPart>
</feature>
<dbReference type="PANTHER" id="PTHR46300">
    <property type="entry name" value="P450, PUTATIVE (EUROFUNG)-RELATED-RELATED"/>
    <property type="match status" value="1"/>
</dbReference>
<keyword evidence="10" id="KW-0472">Membrane</keyword>
<dbReference type="PANTHER" id="PTHR46300:SF7">
    <property type="entry name" value="P450, PUTATIVE (EUROFUNG)-RELATED"/>
    <property type="match status" value="1"/>
</dbReference>
<sequence length="541" mass="59231">MAFSSLQMMGLGFTSWIFVLMIRTYTNRRSLPPGPKGLPLVGNLLDVPQSQQWFTFLELSRRYKSDIISLTLGMDTVIVLNSPSAVDALLEKRSSIYSDRPPFPMLNDCVGFDWHFTFMRYGPRAPQGFYAAIPAFGSSVTSSSGAQGSPIFTAGFPGFANQIPKAFAAVSFLYIVVGCLCMPFSMAGMVILSTAYGIDVLQDNDPYVSLSEKASSAMSSTANRGFFLVDSLPFLKYVPEIFPGTGFKKQAREWFEVVNKLPDLPFDFVKKARAAGTARTSIASRVLDEIENSGHDQRDQELVLRNILASCYIGESGADSTVSSLGTFILAMTLNPNIQTKAQAAVDEVVGHNRLPDFQDDIPYVDAIVREVLRWRPVAPLSAPHAVSEDDVYKGYRIPAGAIVIGNAWAILHDEATYGPHPDQFIPERWLTKDGKINTEIDPSAAWGFGRRICPVNTNSPFGKLALNTSEQGRDMAQWSIWICIASVLATFNITKSLDEQGVPIEPSGEYTSGLGSYPVPHQCDILPRSEAARAMILSAA</sequence>
<dbReference type="InterPro" id="IPR002401">
    <property type="entry name" value="Cyt_P450_E_grp-I"/>
</dbReference>
<dbReference type="GO" id="GO:0005506">
    <property type="term" value="F:iron ion binding"/>
    <property type="evidence" value="ECO:0007669"/>
    <property type="project" value="InterPro"/>
</dbReference>
<dbReference type="Proteomes" id="UP000623467">
    <property type="component" value="Unassembled WGS sequence"/>
</dbReference>
<evidence type="ECO:0000256" key="7">
    <source>
        <dbReference type="ARBA" id="ARBA00023004"/>
    </source>
</evidence>
<keyword evidence="4 9" id="KW-0349">Heme</keyword>
<keyword evidence="12" id="KW-1185">Reference proteome</keyword>
<feature type="transmembrane region" description="Helical" evidence="10">
    <location>
        <begin position="172"/>
        <end position="198"/>
    </location>
</feature>
<dbReference type="InterPro" id="IPR050364">
    <property type="entry name" value="Cytochrome_P450_fung"/>
</dbReference>
<evidence type="ECO:0000313" key="11">
    <source>
        <dbReference type="EMBL" id="KAF7366449.1"/>
    </source>
</evidence>
<accession>A0A8H6YWF3</accession>
<dbReference type="GO" id="GO:0020037">
    <property type="term" value="F:heme binding"/>
    <property type="evidence" value="ECO:0007669"/>
    <property type="project" value="InterPro"/>
</dbReference>
<dbReference type="CDD" id="cd11065">
    <property type="entry name" value="CYP64-like"/>
    <property type="match status" value="1"/>
</dbReference>
<keyword evidence="8" id="KW-0503">Monooxygenase</keyword>
<evidence type="ECO:0000256" key="5">
    <source>
        <dbReference type="ARBA" id="ARBA00022723"/>
    </source>
</evidence>
<organism evidence="11 12">
    <name type="scientific">Mycena sanguinolenta</name>
    <dbReference type="NCBI Taxonomy" id="230812"/>
    <lineage>
        <taxon>Eukaryota</taxon>
        <taxon>Fungi</taxon>
        <taxon>Dikarya</taxon>
        <taxon>Basidiomycota</taxon>
        <taxon>Agaricomycotina</taxon>
        <taxon>Agaricomycetes</taxon>
        <taxon>Agaricomycetidae</taxon>
        <taxon>Agaricales</taxon>
        <taxon>Marasmiineae</taxon>
        <taxon>Mycenaceae</taxon>
        <taxon>Mycena</taxon>
    </lineage>
</organism>
<keyword evidence="10" id="KW-0812">Transmembrane</keyword>
<comment type="caution">
    <text evidence="11">The sequence shown here is derived from an EMBL/GenBank/DDBJ whole genome shotgun (WGS) entry which is preliminary data.</text>
</comment>
<name>A0A8H6YWF3_9AGAR</name>
<keyword evidence="5 9" id="KW-0479">Metal-binding</keyword>
<evidence type="ECO:0000256" key="2">
    <source>
        <dbReference type="ARBA" id="ARBA00005179"/>
    </source>
</evidence>
<evidence type="ECO:0000256" key="9">
    <source>
        <dbReference type="PIRSR" id="PIRSR602401-1"/>
    </source>
</evidence>
<evidence type="ECO:0000256" key="3">
    <source>
        <dbReference type="ARBA" id="ARBA00010617"/>
    </source>
</evidence>
<dbReference type="Pfam" id="PF00067">
    <property type="entry name" value="p450"/>
    <property type="match status" value="1"/>
</dbReference>
<dbReference type="OrthoDB" id="2789670at2759"/>
<comment type="similarity">
    <text evidence="3">Belongs to the cytochrome P450 family.</text>
</comment>
<proteinExistence type="inferred from homology"/>
<comment type="cofactor">
    <cofactor evidence="1 9">
        <name>heme</name>
        <dbReference type="ChEBI" id="CHEBI:30413"/>
    </cofactor>
</comment>
<dbReference type="SUPFAM" id="SSF48264">
    <property type="entry name" value="Cytochrome P450"/>
    <property type="match status" value="1"/>
</dbReference>
<evidence type="ECO:0000256" key="10">
    <source>
        <dbReference type="SAM" id="Phobius"/>
    </source>
</evidence>
<evidence type="ECO:0000256" key="8">
    <source>
        <dbReference type="ARBA" id="ARBA00023033"/>
    </source>
</evidence>
<dbReference type="AlphaFoldDB" id="A0A8H6YWF3"/>
<dbReference type="InterPro" id="IPR001128">
    <property type="entry name" value="Cyt_P450"/>
</dbReference>
<comment type="pathway">
    <text evidence="2">Secondary metabolite biosynthesis.</text>
</comment>
<dbReference type="GO" id="GO:0004497">
    <property type="term" value="F:monooxygenase activity"/>
    <property type="evidence" value="ECO:0007669"/>
    <property type="project" value="UniProtKB-KW"/>
</dbReference>
<feature type="transmembrane region" description="Helical" evidence="10">
    <location>
        <begin position="6"/>
        <end position="26"/>
    </location>
</feature>
<dbReference type="GO" id="GO:0016705">
    <property type="term" value="F:oxidoreductase activity, acting on paired donors, with incorporation or reduction of molecular oxygen"/>
    <property type="evidence" value="ECO:0007669"/>
    <property type="project" value="InterPro"/>
</dbReference>
<evidence type="ECO:0000256" key="6">
    <source>
        <dbReference type="ARBA" id="ARBA00023002"/>
    </source>
</evidence>
<reference evidence="11" key="1">
    <citation type="submission" date="2020-05" db="EMBL/GenBank/DDBJ databases">
        <title>Mycena genomes resolve the evolution of fungal bioluminescence.</title>
        <authorList>
            <person name="Tsai I.J."/>
        </authorList>
    </citation>
    <scope>NUCLEOTIDE SEQUENCE</scope>
    <source>
        <strain evidence="11">160909Yilan</strain>
    </source>
</reference>
<gene>
    <name evidence="11" type="ORF">MSAN_00901900</name>
</gene>
<keyword evidence="6" id="KW-0560">Oxidoreductase</keyword>
<dbReference type="InterPro" id="IPR036396">
    <property type="entry name" value="Cyt_P450_sf"/>
</dbReference>
<protein>
    <submittedName>
        <fullName evidence="11">Cytochrome p450</fullName>
    </submittedName>
</protein>